<feature type="chain" id="PRO_5047290345" evidence="1">
    <location>
        <begin position="32"/>
        <end position="209"/>
    </location>
</feature>
<protein>
    <submittedName>
        <fullName evidence="2">Uncharacterized protein</fullName>
    </submittedName>
</protein>
<sequence length="209" mass="24062">MLFRFYMPYCWLRLALFLGLLSAALPSQAQAQLPLHTFLQQNFDSTIICQRSSSRNNSPNYLILAAYQNQLTFFTYCSPYRDILGRYFPGQLVQKFSQEESRFRATTPDTNRYLLPQRIAPEVLRRSWESLQPAHLWAIQGDEQARRTSGNCAVDDGEDITLYLIDSKVIRSAHFHAPASLQTCAGKDVGRQQVIQVSNTLQRLLQRVR</sequence>
<feature type="signal peptide" evidence="1">
    <location>
        <begin position="1"/>
        <end position="31"/>
    </location>
</feature>
<keyword evidence="1" id="KW-0732">Signal</keyword>
<accession>A0ABS3T8M2</accession>
<comment type="caution">
    <text evidence="2">The sequence shown here is derived from an EMBL/GenBank/DDBJ whole genome shotgun (WGS) entry which is preliminary data.</text>
</comment>
<name>A0ABS3T8M2_9BACT</name>
<dbReference type="RefSeq" id="WP_208306632.1">
    <property type="nucleotide sequence ID" value="NZ_JAGETX010000002.1"/>
</dbReference>
<evidence type="ECO:0000256" key="1">
    <source>
        <dbReference type="SAM" id="SignalP"/>
    </source>
</evidence>
<dbReference type="Proteomes" id="UP000670527">
    <property type="component" value="Unassembled WGS sequence"/>
</dbReference>
<reference evidence="2 3" key="1">
    <citation type="submission" date="2021-03" db="EMBL/GenBank/DDBJ databases">
        <authorList>
            <person name="Kim M.K."/>
        </authorList>
    </citation>
    <scope>NUCLEOTIDE SEQUENCE [LARGE SCALE GENOMIC DNA]</scope>
    <source>
        <strain evidence="2 3">BT507</strain>
    </source>
</reference>
<evidence type="ECO:0000313" key="3">
    <source>
        <dbReference type="Proteomes" id="UP000670527"/>
    </source>
</evidence>
<organism evidence="2 3">
    <name type="scientific">Hymenobacter defluvii</name>
    <dbReference type="NCBI Taxonomy" id="2054411"/>
    <lineage>
        <taxon>Bacteria</taxon>
        <taxon>Pseudomonadati</taxon>
        <taxon>Bacteroidota</taxon>
        <taxon>Cytophagia</taxon>
        <taxon>Cytophagales</taxon>
        <taxon>Hymenobacteraceae</taxon>
        <taxon>Hymenobacter</taxon>
    </lineage>
</organism>
<keyword evidence="3" id="KW-1185">Reference proteome</keyword>
<evidence type="ECO:0000313" key="2">
    <source>
        <dbReference type="EMBL" id="MBO3269997.1"/>
    </source>
</evidence>
<dbReference type="EMBL" id="JAGETX010000002">
    <property type="protein sequence ID" value="MBO3269997.1"/>
    <property type="molecule type" value="Genomic_DNA"/>
</dbReference>
<proteinExistence type="predicted"/>
<gene>
    <name evidence="2" type="ORF">J4D97_04985</name>
</gene>